<name>A0A6G1L6M0_9PEZI</name>
<reference evidence="1" key="1">
    <citation type="journal article" date="2020" name="Stud. Mycol.">
        <title>101 Dothideomycetes genomes: a test case for predicting lifestyles and emergence of pathogens.</title>
        <authorList>
            <person name="Haridas S."/>
            <person name="Albert R."/>
            <person name="Binder M."/>
            <person name="Bloem J."/>
            <person name="Labutti K."/>
            <person name="Salamov A."/>
            <person name="Andreopoulos B."/>
            <person name="Baker S."/>
            <person name="Barry K."/>
            <person name="Bills G."/>
            <person name="Bluhm B."/>
            <person name="Cannon C."/>
            <person name="Castanera R."/>
            <person name="Culley D."/>
            <person name="Daum C."/>
            <person name="Ezra D."/>
            <person name="Gonzalez J."/>
            <person name="Henrissat B."/>
            <person name="Kuo A."/>
            <person name="Liang C."/>
            <person name="Lipzen A."/>
            <person name="Lutzoni F."/>
            <person name="Magnuson J."/>
            <person name="Mondo S."/>
            <person name="Nolan M."/>
            <person name="Ohm R."/>
            <person name="Pangilinan J."/>
            <person name="Park H.-J."/>
            <person name="Ramirez L."/>
            <person name="Alfaro M."/>
            <person name="Sun H."/>
            <person name="Tritt A."/>
            <person name="Yoshinaga Y."/>
            <person name="Zwiers L.-H."/>
            <person name="Turgeon B."/>
            <person name="Goodwin S."/>
            <person name="Spatafora J."/>
            <person name="Crous P."/>
            <person name="Grigoriev I."/>
        </authorList>
    </citation>
    <scope>NUCLEOTIDE SEQUENCE</scope>
    <source>
        <strain evidence="1">CBS 116005</strain>
    </source>
</reference>
<evidence type="ECO:0000313" key="2">
    <source>
        <dbReference type="Proteomes" id="UP000799436"/>
    </source>
</evidence>
<keyword evidence="2" id="KW-1185">Reference proteome</keyword>
<proteinExistence type="predicted"/>
<protein>
    <submittedName>
        <fullName evidence="1">Uncharacterized protein</fullName>
    </submittedName>
</protein>
<dbReference type="EMBL" id="ML995844">
    <property type="protein sequence ID" value="KAF2768486.1"/>
    <property type="molecule type" value="Genomic_DNA"/>
</dbReference>
<organism evidence="1 2">
    <name type="scientific">Teratosphaeria nubilosa</name>
    <dbReference type="NCBI Taxonomy" id="161662"/>
    <lineage>
        <taxon>Eukaryota</taxon>
        <taxon>Fungi</taxon>
        <taxon>Dikarya</taxon>
        <taxon>Ascomycota</taxon>
        <taxon>Pezizomycotina</taxon>
        <taxon>Dothideomycetes</taxon>
        <taxon>Dothideomycetidae</taxon>
        <taxon>Mycosphaerellales</taxon>
        <taxon>Teratosphaeriaceae</taxon>
        <taxon>Teratosphaeria</taxon>
    </lineage>
</organism>
<evidence type="ECO:0000313" key="1">
    <source>
        <dbReference type="EMBL" id="KAF2768486.1"/>
    </source>
</evidence>
<accession>A0A6G1L6M0</accession>
<gene>
    <name evidence="1" type="ORF">EJ03DRAFT_120455</name>
</gene>
<sequence>MSKYIWHPTMAHMGSSRFLWHSTSPCTNSSARMHQCSLLSEQVYPTMLSLALLVSGRAARCCRCAGEALPENQLAPTAKRCLSPRLHPLQARVVVRRVSRRQSRRCALSCHAVVCLYPRRWGASAEDRVVGGRDQARRRIMQSTASLILRMRVIFDAFCSLPCRCGLCSDCVISNAKRPHA</sequence>
<dbReference type="Proteomes" id="UP000799436">
    <property type="component" value="Unassembled WGS sequence"/>
</dbReference>
<dbReference type="AlphaFoldDB" id="A0A6G1L6M0"/>